<dbReference type="Gene3D" id="1.10.443.10">
    <property type="entry name" value="Intergrase catalytic core"/>
    <property type="match status" value="1"/>
</dbReference>
<protein>
    <submittedName>
        <fullName evidence="3">Site-specific integrase</fullName>
    </submittedName>
</protein>
<evidence type="ECO:0000313" key="3">
    <source>
        <dbReference type="EMBL" id="QED50013.1"/>
    </source>
</evidence>
<dbReference type="RefSeq" id="WP_057775439.1">
    <property type="nucleotide sequence ID" value="NZ_CP042593.1"/>
</dbReference>
<evidence type="ECO:0000313" key="4">
    <source>
        <dbReference type="Proteomes" id="UP000321555"/>
    </source>
</evidence>
<dbReference type="GO" id="GO:0006310">
    <property type="term" value="P:DNA recombination"/>
    <property type="evidence" value="ECO:0007669"/>
    <property type="project" value="UniProtKB-KW"/>
</dbReference>
<dbReference type="GO" id="GO:0003677">
    <property type="term" value="F:DNA binding"/>
    <property type="evidence" value="ECO:0007669"/>
    <property type="project" value="InterPro"/>
</dbReference>
<name>A0A5B8ZCM2_CYTDA</name>
<dbReference type="InterPro" id="IPR002104">
    <property type="entry name" value="Integrase_catalytic"/>
</dbReference>
<dbReference type="OrthoDB" id="2726692at2"/>
<dbReference type="InterPro" id="IPR013762">
    <property type="entry name" value="Integrase-like_cat_sf"/>
</dbReference>
<dbReference type="Proteomes" id="UP000321555">
    <property type="component" value="Chromosome"/>
</dbReference>
<dbReference type="EMBL" id="CP042593">
    <property type="protein sequence ID" value="QED50013.1"/>
    <property type="molecule type" value="Genomic_DNA"/>
</dbReference>
<keyword evidence="4" id="KW-1185">Reference proteome</keyword>
<dbReference type="KEGG" id="bda:FSZ17_05500"/>
<evidence type="ECO:0000259" key="2">
    <source>
        <dbReference type="PROSITE" id="PS51898"/>
    </source>
</evidence>
<evidence type="ECO:0000256" key="1">
    <source>
        <dbReference type="ARBA" id="ARBA00023172"/>
    </source>
</evidence>
<sequence>MTVLTDNPQSPFYEQLLCAVDKQLLHLQDARGKFLLDKVHERNMKYYIHNVVDKPWNNHLLLVIYVYSDNNADVGTIYNVIGNIHSRLKDIFDVFQLENMTEFDVETHMYQYLKGSYYQEHSDSKRKELLKWYRAVSYNKKKWITTKLNSSKQSYFDQYLFPMPSYDSRDFPFTKSATEQAHNTRKNETDVIVPLLPQIRAEGHFRWNQLNRLRQAFLKACEQAKKTNCPLPLEFHYDEPERIGERFYFRLWDKPAFALLHPDQFPSSSLKSAYKRIGAYSEDNNQYFVEFIKAECLEEDDEAEGLWFMELFEKGVIGQWFANATDEEIKQKRALLYSWGYGEEGKGRNPQPFSSRHKGVLATSTFISRYQHIAEGTLLDVEPLYAAVTFGLLAVDIFTTTGARLNELLQISNTRECIRKVKVENKLNYSFYAIPKGRDEVEPFYISEQTMKLIQLVAKLLKDHYGSEKIPSVKYRYSRSHLFPVPKPYFFQYHNNSFTEFTVWACLRFLLHGLNFESKEGKPVVIKTHLLRHAFATEAVQRQGLPIDIVAKILHQRDIGVTEYYAEPTPSQVAQSVSDLHDVISDYVDLDETVLRSPEELEKELEEYKQQVGVFNNVLGGTCVTAFVCPTKMQCLGCQAKVPQPEKKQELEEVIELSKDMEKRFTKMNLPVEVKKAKTMRKYARNELKEIELIEKYREEQKYEPHIQFDRR</sequence>
<keyword evidence="1" id="KW-0233">DNA recombination</keyword>
<dbReference type="AlphaFoldDB" id="A0A5B8ZCM2"/>
<dbReference type="InterPro" id="IPR011010">
    <property type="entry name" value="DNA_brk_join_enz"/>
</dbReference>
<dbReference type="STRING" id="1742359.GCA_001439625_04270"/>
<dbReference type="PROSITE" id="PS51898">
    <property type="entry name" value="TYR_RECOMBINASE"/>
    <property type="match status" value="1"/>
</dbReference>
<proteinExistence type="predicted"/>
<gene>
    <name evidence="3" type="ORF">FSZ17_05500</name>
</gene>
<dbReference type="GO" id="GO:0015074">
    <property type="term" value="P:DNA integration"/>
    <property type="evidence" value="ECO:0007669"/>
    <property type="project" value="InterPro"/>
</dbReference>
<organism evidence="3 4">
    <name type="scientific">Cytobacillus dafuensis</name>
    <name type="common">Bacillus dafuensis</name>
    <dbReference type="NCBI Taxonomy" id="1742359"/>
    <lineage>
        <taxon>Bacteria</taxon>
        <taxon>Bacillati</taxon>
        <taxon>Bacillota</taxon>
        <taxon>Bacilli</taxon>
        <taxon>Bacillales</taxon>
        <taxon>Bacillaceae</taxon>
        <taxon>Cytobacillus</taxon>
    </lineage>
</organism>
<reference evidence="4" key="1">
    <citation type="submission" date="2019-08" db="EMBL/GenBank/DDBJ databases">
        <authorList>
            <person name="Zheng X."/>
        </authorList>
    </citation>
    <scope>NUCLEOTIDE SEQUENCE [LARGE SCALE GENOMIC DNA]</scope>
    <source>
        <strain evidence="4">FJAT-25496</strain>
    </source>
</reference>
<feature type="domain" description="Tyr recombinase" evidence="2">
    <location>
        <begin position="371"/>
        <end position="578"/>
    </location>
</feature>
<dbReference type="CDD" id="cd00397">
    <property type="entry name" value="DNA_BRE_C"/>
    <property type="match status" value="1"/>
</dbReference>
<accession>A0A5B8ZCM2</accession>
<dbReference type="SUPFAM" id="SSF56349">
    <property type="entry name" value="DNA breaking-rejoining enzymes"/>
    <property type="match status" value="1"/>
</dbReference>